<evidence type="ECO:0000256" key="3">
    <source>
        <dbReference type="ARBA" id="ARBA00023163"/>
    </source>
</evidence>
<dbReference type="Gene3D" id="1.10.357.10">
    <property type="entry name" value="Tetracycline Repressor, domain 2"/>
    <property type="match status" value="1"/>
</dbReference>
<dbReference type="InterPro" id="IPR009057">
    <property type="entry name" value="Homeodomain-like_sf"/>
</dbReference>
<keyword evidence="1" id="KW-0805">Transcription regulation</keyword>
<dbReference type="Proteomes" id="UP001139028">
    <property type="component" value="Unassembled WGS sequence"/>
</dbReference>
<gene>
    <name evidence="6" type="ORF">MO867_13825</name>
</gene>
<dbReference type="EMBL" id="JALBWM010000062">
    <property type="protein sequence ID" value="MCO1335412.1"/>
    <property type="molecule type" value="Genomic_DNA"/>
</dbReference>
<comment type="caution">
    <text evidence="6">The sequence shown here is derived from an EMBL/GenBank/DDBJ whole genome shotgun (WGS) entry which is preliminary data.</text>
</comment>
<feature type="domain" description="HTH tetR-type" evidence="5">
    <location>
        <begin position="7"/>
        <end position="67"/>
    </location>
</feature>
<dbReference type="InterPro" id="IPR023772">
    <property type="entry name" value="DNA-bd_HTH_TetR-type_CS"/>
</dbReference>
<organism evidence="6 7">
    <name type="scientific">Microbulbifer okhotskensis</name>
    <dbReference type="NCBI Taxonomy" id="2926617"/>
    <lineage>
        <taxon>Bacteria</taxon>
        <taxon>Pseudomonadati</taxon>
        <taxon>Pseudomonadota</taxon>
        <taxon>Gammaproteobacteria</taxon>
        <taxon>Cellvibrionales</taxon>
        <taxon>Microbulbiferaceae</taxon>
        <taxon>Microbulbifer</taxon>
    </lineage>
</organism>
<dbReference type="Pfam" id="PF00440">
    <property type="entry name" value="TetR_N"/>
    <property type="match status" value="1"/>
</dbReference>
<name>A0A9X2J5C9_9GAMM</name>
<sequence length="201" mass="21855">MVGRKPEFDRSYALDAAMQVFWKKGYVGASLADLTLAMGINRPSLYSAFGNKEALFVLSLSQYLEKYAKGRVELLTAEGVPFRERVFNYLYATVKGQAGEGTPRGCYLASGLSETAGEGLPAAAIDALKAADAESVRQLESLFRTDLQSRELGLDERAEDCALYLITLLHGTASVLRSGRELSELQSTLEFGLRGLGLEKA</sequence>
<proteinExistence type="predicted"/>
<evidence type="ECO:0000313" key="6">
    <source>
        <dbReference type="EMBL" id="MCO1335412.1"/>
    </source>
</evidence>
<dbReference type="PANTHER" id="PTHR47506:SF1">
    <property type="entry name" value="HTH-TYPE TRANSCRIPTIONAL REGULATOR YJDC"/>
    <property type="match status" value="1"/>
</dbReference>
<dbReference type="PROSITE" id="PS01081">
    <property type="entry name" value="HTH_TETR_1"/>
    <property type="match status" value="1"/>
</dbReference>
<evidence type="ECO:0000259" key="5">
    <source>
        <dbReference type="PROSITE" id="PS50977"/>
    </source>
</evidence>
<feature type="DNA-binding region" description="H-T-H motif" evidence="4">
    <location>
        <begin position="30"/>
        <end position="49"/>
    </location>
</feature>
<dbReference type="AlphaFoldDB" id="A0A9X2J5C9"/>
<dbReference type="Gene3D" id="1.10.10.60">
    <property type="entry name" value="Homeodomain-like"/>
    <property type="match status" value="1"/>
</dbReference>
<evidence type="ECO:0000256" key="2">
    <source>
        <dbReference type="ARBA" id="ARBA00023125"/>
    </source>
</evidence>
<evidence type="ECO:0000256" key="4">
    <source>
        <dbReference type="PROSITE-ProRule" id="PRU00335"/>
    </source>
</evidence>
<dbReference type="PROSITE" id="PS50977">
    <property type="entry name" value="HTH_TETR_2"/>
    <property type="match status" value="1"/>
</dbReference>
<dbReference type="SUPFAM" id="SSF46689">
    <property type="entry name" value="Homeodomain-like"/>
    <property type="match status" value="1"/>
</dbReference>
<keyword evidence="7" id="KW-1185">Reference proteome</keyword>
<dbReference type="GO" id="GO:0003677">
    <property type="term" value="F:DNA binding"/>
    <property type="evidence" value="ECO:0007669"/>
    <property type="project" value="UniProtKB-UniRule"/>
</dbReference>
<dbReference type="SUPFAM" id="SSF48498">
    <property type="entry name" value="Tetracyclin repressor-like, C-terminal domain"/>
    <property type="match status" value="1"/>
</dbReference>
<dbReference type="RefSeq" id="WP_252469749.1">
    <property type="nucleotide sequence ID" value="NZ_JALBWM010000062.1"/>
</dbReference>
<reference evidence="6" key="1">
    <citation type="journal article" date="2022" name="Arch. Microbiol.">
        <title>Microbulbifer okhotskensis sp. nov., isolated from a deep bottom sediment of the Okhotsk Sea.</title>
        <authorList>
            <person name="Romanenko L."/>
            <person name="Kurilenko V."/>
            <person name="Otstavnykh N."/>
            <person name="Velansky P."/>
            <person name="Isaeva M."/>
            <person name="Mikhailov V."/>
        </authorList>
    </citation>
    <scope>NUCLEOTIDE SEQUENCE</scope>
    <source>
        <strain evidence="6">OS29</strain>
    </source>
</reference>
<evidence type="ECO:0000256" key="1">
    <source>
        <dbReference type="ARBA" id="ARBA00023015"/>
    </source>
</evidence>
<dbReference type="PANTHER" id="PTHR47506">
    <property type="entry name" value="TRANSCRIPTIONAL REGULATORY PROTEIN"/>
    <property type="match status" value="1"/>
</dbReference>
<dbReference type="InterPro" id="IPR001647">
    <property type="entry name" value="HTH_TetR"/>
</dbReference>
<protein>
    <submittedName>
        <fullName evidence="6">TetR/AcrR family transcriptional regulator</fullName>
    </submittedName>
</protein>
<dbReference type="InterPro" id="IPR036271">
    <property type="entry name" value="Tet_transcr_reg_TetR-rel_C_sf"/>
</dbReference>
<dbReference type="PRINTS" id="PR00455">
    <property type="entry name" value="HTHTETR"/>
</dbReference>
<keyword evidence="3" id="KW-0804">Transcription</keyword>
<evidence type="ECO:0000313" key="7">
    <source>
        <dbReference type="Proteomes" id="UP001139028"/>
    </source>
</evidence>
<keyword evidence="2 4" id="KW-0238">DNA-binding</keyword>
<accession>A0A9X2J5C9</accession>